<evidence type="ECO:0000256" key="1">
    <source>
        <dbReference type="SAM" id="MobiDB-lite"/>
    </source>
</evidence>
<protein>
    <submittedName>
        <fullName evidence="2">Uncharacterized protein</fullName>
    </submittedName>
</protein>
<proteinExistence type="predicted"/>
<reference evidence="2" key="2">
    <citation type="journal article" date="2023" name="IMA Fungus">
        <title>Comparative genomic study of the Penicillium genus elucidates a diverse pangenome and 15 lateral gene transfer events.</title>
        <authorList>
            <person name="Petersen C."/>
            <person name="Sorensen T."/>
            <person name="Nielsen M.R."/>
            <person name="Sondergaard T.E."/>
            <person name="Sorensen J.L."/>
            <person name="Fitzpatrick D.A."/>
            <person name="Frisvad J.C."/>
            <person name="Nielsen K.L."/>
        </authorList>
    </citation>
    <scope>NUCLEOTIDE SEQUENCE</scope>
    <source>
        <strain evidence="2">IBT 34128</strain>
    </source>
</reference>
<dbReference type="RefSeq" id="XP_056511558.1">
    <property type="nucleotide sequence ID" value="XM_056655945.1"/>
</dbReference>
<dbReference type="GeneID" id="81395113"/>
<organism evidence="2 3">
    <name type="scientific">Penicillium alfredii</name>
    <dbReference type="NCBI Taxonomy" id="1506179"/>
    <lineage>
        <taxon>Eukaryota</taxon>
        <taxon>Fungi</taxon>
        <taxon>Dikarya</taxon>
        <taxon>Ascomycota</taxon>
        <taxon>Pezizomycotina</taxon>
        <taxon>Eurotiomycetes</taxon>
        <taxon>Eurotiomycetidae</taxon>
        <taxon>Eurotiales</taxon>
        <taxon>Aspergillaceae</taxon>
        <taxon>Penicillium</taxon>
    </lineage>
</organism>
<feature type="region of interest" description="Disordered" evidence="1">
    <location>
        <begin position="417"/>
        <end position="454"/>
    </location>
</feature>
<evidence type="ECO:0000313" key="2">
    <source>
        <dbReference type="EMBL" id="KAJ5096007.1"/>
    </source>
</evidence>
<sequence>MDPPRHIHDLADELLSEILTFLLADARTTNGKISENGHYLAVGTDATAIGFGEASDLDRFRLVCQRFMRIGTPRKFSRFTLRFSEDGFQRLEELLDMQLACYVRTVTYMVRPFYQGSGCARILRMLGSENPTLSQLHARRIQEQNTLVETGYDLSRLRLAIAAFSSLQEIKLLRLQDEADESLIDFIRDHALDGPMWFDWESACSRAVTNLGIALLDSQCSSIRFIGPQISPEATLQLLRAPSNTLAAMGGRLTSLDINFHSTTNITATMADLSGVFHRFFMAAKNLIAIHIGFPSKMPLDLELERLFHDVRWKTLRTLSIQGWRLDADEIIALVRRHRRQLRVFRLVGVYLRAGRWRDVLSVLREEMEQLERLDLREIDYSAHFDTVVIASGVEVFENPPTGPLPHPLTVAAGTSPPLSQSAPAVGPDGTPALFRGRRTPLKGTPTQKLRSMSLDDLGDNGACVQSDQARLWEAWVLSGPQRDMHNGHTPR</sequence>
<keyword evidence="3" id="KW-1185">Reference proteome</keyword>
<reference evidence="2" key="1">
    <citation type="submission" date="2022-11" db="EMBL/GenBank/DDBJ databases">
        <authorList>
            <person name="Petersen C."/>
        </authorList>
    </citation>
    <scope>NUCLEOTIDE SEQUENCE</scope>
    <source>
        <strain evidence="2">IBT 34128</strain>
    </source>
</reference>
<dbReference type="EMBL" id="JAPMSZ010000007">
    <property type="protein sequence ID" value="KAJ5096007.1"/>
    <property type="molecule type" value="Genomic_DNA"/>
</dbReference>
<gene>
    <name evidence="2" type="ORF">NUU61_005363</name>
</gene>
<comment type="caution">
    <text evidence="2">The sequence shown here is derived from an EMBL/GenBank/DDBJ whole genome shotgun (WGS) entry which is preliminary data.</text>
</comment>
<dbReference type="AlphaFoldDB" id="A0A9W9F9N7"/>
<name>A0A9W9F9N7_9EURO</name>
<accession>A0A9W9F9N7</accession>
<dbReference type="OrthoDB" id="4179303at2759"/>
<dbReference type="Proteomes" id="UP001141434">
    <property type="component" value="Unassembled WGS sequence"/>
</dbReference>
<evidence type="ECO:0000313" key="3">
    <source>
        <dbReference type="Proteomes" id="UP001141434"/>
    </source>
</evidence>